<dbReference type="Gene3D" id="3.40.50.300">
    <property type="entry name" value="P-loop containing nucleotide triphosphate hydrolases"/>
    <property type="match status" value="1"/>
</dbReference>
<dbReference type="KEGG" id="asau:88171186"/>
<protein>
    <recommendedName>
        <fullName evidence="5">EngB-type G domain-containing protein</fullName>
    </recommendedName>
</protein>
<dbReference type="GO" id="GO:0046872">
    <property type="term" value="F:metal ion binding"/>
    <property type="evidence" value="ECO:0007669"/>
    <property type="project" value="UniProtKB-KW"/>
</dbReference>
<keyword evidence="3" id="KW-0460">Magnesium</keyword>
<gene>
    <name evidence="6" type="ORF">PUMCH_000117</name>
</gene>
<evidence type="ECO:0000256" key="1">
    <source>
        <dbReference type="ARBA" id="ARBA00022723"/>
    </source>
</evidence>
<dbReference type="InterPro" id="IPR052279">
    <property type="entry name" value="EngB_GTPase"/>
</dbReference>
<dbReference type="PROSITE" id="PS51706">
    <property type="entry name" value="G_ENGB"/>
    <property type="match status" value="1"/>
</dbReference>
<dbReference type="Proteomes" id="UP001338582">
    <property type="component" value="Chromosome 1"/>
</dbReference>
<proteinExistence type="predicted"/>
<feature type="domain" description="EngB-type G" evidence="5">
    <location>
        <begin position="138"/>
        <end position="310"/>
    </location>
</feature>
<keyword evidence="2" id="KW-0547">Nucleotide-binding</keyword>
<dbReference type="RefSeq" id="XP_062875283.1">
    <property type="nucleotide sequence ID" value="XM_063019213.1"/>
</dbReference>
<evidence type="ECO:0000313" key="6">
    <source>
        <dbReference type="EMBL" id="WPK22896.1"/>
    </source>
</evidence>
<dbReference type="GO" id="GO:0005525">
    <property type="term" value="F:GTP binding"/>
    <property type="evidence" value="ECO:0007669"/>
    <property type="project" value="UniProtKB-KW"/>
</dbReference>
<name>A0AAX4H3Y8_9ASCO</name>
<evidence type="ECO:0000256" key="2">
    <source>
        <dbReference type="ARBA" id="ARBA00022741"/>
    </source>
</evidence>
<accession>A0AAX4H3Y8</accession>
<dbReference type="InterPro" id="IPR006073">
    <property type="entry name" value="GTP-bd"/>
</dbReference>
<keyword evidence="1" id="KW-0479">Metal-binding</keyword>
<dbReference type="SUPFAM" id="SSF52540">
    <property type="entry name" value="P-loop containing nucleoside triphosphate hydrolases"/>
    <property type="match status" value="1"/>
</dbReference>
<sequence>MRPSRQLLSLKYLKSSLPKVPTTVEPLSFATETKARNVDLSSLVWDAKDLNQYFRFLSFLEPLPAQMSKADKMFQVLKTKHEWTCASYSDIPDIKVKQKEEERQYRLDLVEPYQWNDYHKSLQQSRTSFGIETLLLRPLPEVLFVGHTNAGKSSLINNVFAQKELSRKDSSEADLAFESKQAGFTKCLVCFNVSSKLRLIDTPGYGNRSIENQGSLVLDYVLQRPQLRMTYMIVDGVAGFKQEDEQIMNYLQESKSPFEIVFTRLDEVVKKKFPREIIKKKVLSDEKAATALASQGNSQVVEHFLEMIGNAELIQYSMLSGVHFNNSRCNNILKRRTGYRELRGSILNSCGL</sequence>
<evidence type="ECO:0000256" key="4">
    <source>
        <dbReference type="ARBA" id="ARBA00023134"/>
    </source>
</evidence>
<dbReference type="InterPro" id="IPR027417">
    <property type="entry name" value="P-loop_NTPase"/>
</dbReference>
<evidence type="ECO:0000313" key="7">
    <source>
        <dbReference type="Proteomes" id="UP001338582"/>
    </source>
</evidence>
<reference evidence="6 7" key="1">
    <citation type="submission" date="2023-10" db="EMBL/GenBank/DDBJ databases">
        <title>Draft Genome Sequence of Candida saopaulonensis from a very Premature Infant with Sepsis.</title>
        <authorList>
            <person name="Ning Y."/>
            <person name="Dai R."/>
            <person name="Xiao M."/>
            <person name="Xu Y."/>
            <person name="Yan Q."/>
            <person name="Zhang L."/>
        </authorList>
    </citation>
    <scope>NUCLEOTIDE SEQUENCE [LARGE SCALE GENOMIC DNA]</scope>
    <source>
        <strain evidence="6 7">19XY460</strain>
    </source>
</reference>
<keyword evidence="7" id="KW-1185">Reference proteome</keyword>
<dbReference type="AlphaFoldDB" id="A0AAX4H3Y8"/>
<dbReference type="PANTHER" id="PTHR46498">
    <property type="entry name" value="GTP-BINDING PROTEIN 8"/>
    <property type="match status" value="1"/>
</dbReference>
<dbReference type="GO" id="GO:0005739">
    <property type="term" value="C:mitochondrion"/>
    <property type="evidence" value="ECO:0007669"/>
    <property type="project" value="TreeGrafter"/>
</dbReference>
<keyword evidence="4" id="KW-0342">GTP-binding</keyword>
<evidence type="ECO:0000256" key="3">
    <source>
        <dbReference type="ARBA" id="ARBA00022842"/>
    </source>
</evidence>
<organism evidence="6 7">
    <name type="scientific">Australozyma saopauloensis</name>
    <dbReference type="NCBI Taxonomy" id="291208"/>
    <lineage>
        <taxon>Eukaryota</taxon>
        <taxon>Fungi</taxon>
        <taxon>Dikarya</taxon>
        <taxon>Ascomycota</taxon>
        <taxon>Saccharomycotina</taxon>
        <taxon>Pichiomycetes</taxon>
        <taxon>Metschnikowiaceae</taxon>
        <taxon>Australozyma</taxon>
    </lineage>
</organism>
<dbReference type="GeneID" id="88171186"/>
<evidence type="ECO:0000259" key="5">
    <source>
        <dbReference type="PROSITE" id="PS51706"/>
    </source>
</evidence>
<dbReference type="EMBL" id="CP138894">
    <property type="protein sequence ID" value="WPK22896.1"/>
    <property type="molecule type" value="Genomic_DNA"/>
</dbReference>
<dbReference type="InterPro" id="IPR030393">
    <property type="entry name" value="G_ENGB_dom"/>
</dbReference>
<dbReference type="Pfam" id="PF01926">
    <property type="entry name" value="MMR_HSR1"/>
    <property type="match status" value="1"/>
</dbReference>
<dbReference type="PANTHER" id="PTHR46498:SF1">
    <property type="entry name" value="GTP-BINDING PROTEIN 8"/>
    <property type="match status" value="1"/>
</dbReference>